<dbReference type="Pfam" id="PF00392">
    <property type="entry name" value="GntR"/>
    <property type="match status" value="1"/>
</dbReference>
<dbReference type="PROSITE" id="PS50949">
    <property type="entry name" value="HTH_GNTR"/>
    <property type="match status" value="1"/>
</dbReference>
<evidence type="ECO:0000256" key="2">
    <source>
        <dbReference type="ARBA" id="ARBA00023125"/>
    </source>
</evidence>
<sequence length="234" mass="26306">MSKKPIQILREMILSGELAAGERLTEAGLAEQLGMSRTPIRNAIPALAAEGFLIPVGKRGFAVKEFDDEETLRSIELRGTLEALAGRTLARNGAAPEVIDELVDCLQEGDEIFKKRYVTDDDENAYSEMNIRLHRTIVENCQSPMLESFIDRLYHVPFIAPSAIVFDQVGLDRAYELMFRAHGHHHAIVSAIRARDGERVEFLFKEHSKIQFESMFSTDRKNASAKKSAESLEE</sequence>
<dbReference type="OrthoDB" id="7620579at2"/>
<dbReference type="GO" id="GO:0003700">
    <property type="term" value="F:DNA-binding transcription factor activity"/>
    <property type="evidence" value="ECO:0007669"/>
    <property type="project" value="InterPro"/>
</dbReference>
<dbReference type="SUPFAM" id="SSF46785">
    <property type="entry name" value="Winged helix' DNA-binding domain"/>
    <property type="match status" value="1"/>
</dbReference>
<keyword evidence="3" id="KW-0804">Transcription</keyword>
<dbReference type="GO" id="GO:0003677">
    <property type="term" value="F:DNA binding"/>
    <property type="evidence" value="ECO:0007669"/>
    <property type="project" value="UniProtKB-KW"/>
</dbReference>
<dbReference type="Gene3D" id="1.20.120.530">
    <property type="entry name" value="GntR ligand-binding domain-like"/>
    <property type="match status" value="1"/>
</dbReference>
<comment type="caution">
    <text evidence="5">The sequence shown here is derived from an EMBL/GenBank/DDBJ whole genome shotgun (WGS) entry which is preliminary data.</text>
</comment>
<evidence type="ECO:0000256" key="3">
    <source>
        <dbReference type="ARBA" id="ARBA00023163"/>
    </source>
</evidence>
<keyword evidence="1" id="KW-0805">Transcription regulation</keyword>
<evidence type="ECO:0000256" key="1">
    <source>
        <dbReference type="ARBA" id="ARBA00023015"/>
    </source>
</evidence>
<accession>A0A501PF19</accession>
<dbReference type="PRINTS" id="PR00035">
    <property type="entry name" value="HTHGNTR"/>
</dbReference>
<evidence type="ECO:0000259" key="4">
    <source>
        <dbReference type="PROSITE" id="PS50949"/>
    </source>
</evidence>
<keyword evidence="2" id="KW-0238">DNA-binding</keyword>
<dbReference type="InterPro" id="IPR036390">
    <property type="entry name" value="WH_DNA-bd_sf"/>
</dbReference>
<organism evidence="5 6">
    <name type="scientific">Emcibacter nanhaiensis</name>
    <dbReference type="NCBI Taxonomy" id="1505037"/>
    <lineage>
        <taxon>Bacteria</taxon>
        <taxon>Pseudomonadati</taxon>
        <taxon>Pseudomonadota</taxon>
        <taxon>Alphaproteobacteria</taxon>
        <taxon>Emcibacterales</taxon>
        <taxon>Emcibacteraceae</taxon>
        <taxon>Emcibacter</taxon>
    </lineage>
</organism>
<keyword evidence="6" id="KW-1185">Reference proteome</keyword>
<dbReference type="PANTHER" id="PTHR43537:SF51">
    <property type="entry name" value="HTH-TYPE TRANSCRIPTIONAL REGULATOR LGOR-RELATED"/>
    <property type="match status" value="1"/>
</dbReference>
<dbReference type="InterPro" id="IPR008920">
    <property type="entry name" value="TF_FadR/GntR_C"/>
</dbReference>
<reference evidence="6" key="1">
    <citation type="submission" date="2019-06" db="EMBL/GenBank/DDBJ databases">
        <title>The complete genome of Emcibacter congregatus ZYLT.</title>
        <authorList>
            <person name="Zhao Z."/>
        </authorList>
    </citation>
    <scope>NUCLEOTIDE SEQUENCE [LARGE SCALE GENOMIC DNA]</scope>
    <source>
        <strain evidence="6">MCCC 1A06723</strain>
    </source>
</reference>
<dbReference type="RefSeq" id="WP_139941232.1">
    <property type="nucleotide sequence ID" value="NZ_JBHSYP010000002.1"/>
</dbReference>
<dbReference type="EMBL" id="VFIY01000015">
    <property type="protein sequence ID" value="TPD59013.1"/>
    <property type="molecule type" value="Genomic_DNA"/>
</dbReference>
<dbReference type="SMART" id="SM00345">
    <property type="entry name" value="HTH_GNTR"/>
    <property type="match status" value="1"/>
</dbReference>
<dbReference type="InterPro" id="IPR000524">
    <property type="entry name" value="Tscrpt_reg_HTH_GntR"/>
</dbReference>
<dbReference type="CDD" id="cd07377">
    <property type="entry name" value="WHTH_GntR"/>
    <property type="match status" value="1"/>
</dbReference>
<dbReference type="Pfam" id="PF07729">
    <property type="entry name" value="FCD"/>
    <property type="match status" value="1"/>
</dbReference>
<evidence type="ECO:0000313" key="6">
    <source>
        <dbReference type="Proteomes" id="UP000319148"/>
    </source>
</evidence>
<dbReference type="InterPro" id="IPR036388">
    <property type="entry name" value="WH-like_DNA-bd_sf"/>
</dbReference>
<dbReference type="PANTHER" id="PTHR43537">
    <property type="entry name" value="TRANSCRIPTIONAL REGULATOR, GNTR FAMILY"/>
    <property type="match status" value="1"/>
</dbReference>
<dbReference type="SUPFAM" id="SSF48008">
    <property type="entry name" value="GntR ligand-binding domain-like"/>
    <property type="match status" value="1"/>
</dbReference>
<gene>
    <name evidence="5" type="ORF">FIV46_12310</name>
</gene>
<name>A0A501PF19_9PROT</name>
<dbReference type="AlphaFoldDB" id="A0A501PF19"/>
<dbReference type="InterPro" id="IPR011711">
    <property type="entry name" value="GntR_C"/>
</dbReference>
<dbReference type="Gene3D" id="1.10.10.10">
    <property type="entry name" value="Winged helix-like DNA-binding domain superfamily/Winged helix DNA-binding domain"/>
    <property type="match status" value="1"/>
</dbReference>
<proteinExistence type="predicted"/>
<dbReference type="SMART" id="SM00895">
    <property type="entry name" value="FCD"/>
    <property type="match status" value="1"/>
</dbReference>
<evidence type="ECO:0000313" key="5">
    <source>
        <dbReference type="EMBL" id="TPD59013.1"/>
    </source>
</evidence>
<dbReference type="Proteomes" id="UP000319148">
    <property type="component" value="Unassembled WGS sequence"/>
</dbReference>
<feature type="domain" description="HTH gntR-type" evidence="4">
    <location>
        <begin position="1"/>
        <end position="66"/>
    </location>
</feature>
<protein>
    <submittedName>
        <fullName evidence="5">GntR family transcriptional regulator</fullName>
    </submittedName>
</protein>